<dbReference type="NCBIfam" id="NF001373">
    <property type="entry name" value="PRK00278.1-6"/>
    <property type="match status" value="1"/>
</dbReference>
<dbReference type="GO" id="GO:0000162">
    <property type="term" value="P:L-tryptophan biosynthetic process"/>
    <property type="evidence" value="ECO:0007669"/>
    <property type="project" value="UniProtKB-UniRule"/>
</dbReference>
<dbReference type="Proteomes" id="UP000217076">
    <property type="component" value="Unassembled WGS sequence"/>
</dbReference>
<dbReference type="NCBIfam" id="NF001370">
    <property type="entry name" value="PRK00278.1-2"/>
    <property type="match status" value="1"/>
</dbReference>
<keyword evidence="9 10" id="KW-0456">Lyase</keyword>
<evidence type="ECO:0000313" key="13">
    <source>
        <dbReference type="Proteomes" id="UP000217076"/>
    </source>
</evidence>
<reference evidence="13" key="1">
    <citation type="submission" date="2016-10" db="EMBL/GenBank/DDBJ databases">
        <authorList>
            <person name="Varghese N."/>
            <person name="Submissions S."/>
        </authorList>
    </citation>
    <scope>NUCLEOTIDE SEQUENCE [LARGE SCALE GENOMIC DNA]</scope>
    <source>
        <strain evidence="13">930I</strain>
    </source>
</reference>
<dbReference type="OrthoDB" id="9804217at2"/>
<dbReference type="InterPro" id="IPR013785">
    <property type="entry name" value="Aldolase_TIM"/>
</dbReference>
<evidence type="ECO:0000256" key="1">
    <source>
        <dbReference type="ARBA" id="ARBA00001633"/>
    </source>
</evidence>
<dbReference type="HAMAP" id="MF_00134_B">
    <property type="entry name" value="IGPS_B"/>
    <property type="match status" value="1"/>
</dbReference>
<dbReference type="GO" id="GO:0004425">
    <property type="term" value="F:indole-3-glycerol-phosphate synthase activity"/>
    <property type="evidence" value="ECO:0007669"/>
    <property type="project" value="UniProtKB-UniRule"/>
</dbReference>
<dbReference type="Gene3D" id="3.20.20.70">
    <property type="entry name" value="Aldolase class I"/>
    <property type="match status" value="1"/>
</dbReference>
<dbReference type="InterPro" id="IPR013798">
    <property type="entry name" value="Indole-3-glycerol_P_synth_dom"/>
</dbReference>
<dbReference type="STRING" id="83401.SAMN05421742_101259"/>
<evidence type="ECO:0000256" key="9">
    <source>
        <dbReference type="ARBA" id="ARBA00023239"/>
    </source>
</evidence>
<keyword evidence="8 10" id="KW-0057">Aromatic amino acid biosynthesis</keyword>
<dbReference type="InterPro" id="IPR011060">
    <property type="entry name" value="RibuloseP-bd_barrel"/>
</dbReference>
<dbReference type="AlphaFoldDB" id="A0A1G7U9C7"/>
<dbReference type="RefSeq" id="WP_092614188.1">
    <property type="nucleotide sequence ID" value="NZ_FNCV01000001.1"/>
</dbReference>
<keyword evidence="13" id="KW-1185">Reference proteome</keyword>
<dbReference type="PANTHER" id="PTHR22854:SF2">
    <property type="entry name" value="INDOLE-3-GLYCEROL-PHOSPHATE SYNTHASE"/>
    <property type="match status" value="1"/>
</dbReference>
<keyword evidence="5 10" id="KW-0028">Amino-acid biosynthesis</keyword>
<dbReference type="CDD" id="cd00331">
    <property type="entry name" value="IGPS"/>
    <property type="match status" value="1"/>
</dbReference>
<evidence type="ECO:0000256" key="8">
    <source>
        <dbReference type="ARBA" id="ARBA00023141"/>
    </source>
</evidence>
<evidence type="ECO:0000256" key="3">
    <source>
        <dbReference type="ARBA" id="ARBA00012362"/>
    </source>
</evidence>
<dbReference type="EC" id="4.1.1.48" evidence="3 10"/>
<dbReference type="UniPathway" id="UPA00035">
    <property type="reaction ID" value="UER00043"/>
</dbReference>
<organism evidence="12 13">
    <name type="scientific">Roseospirillum parvum</name>
    <dbReference type="NCBI Taxonomy" id="83401"/>
    <lineage>
        <taxon>Bacteria</taxon>
        <taxon>Pseudomonadati</taxon>
        <taxon>Pseudomonadota</taxon>
        <taxon>Alphaproteobacteria</taxon>
        <taxon>Rhodospirillales</taxon>
        <taxon>Rhodospirillaceae</taxon>
        <taxon>Roseospirillum</taxon>
    </lineage>
</organism>
<comment type="catalytic activity">
    <reaction evidence="1 10">
        <text>1-(2-carboxyphenylamino)-1-deoxy-D-ribulose 5-phosphate + H(+) = (1S,2R)-1-C-(indol-3-yl)glycerol 3-phosphate + CO2 + H2O</text>
        <dbReference type="Rhea" id="RHEA:23476"/>
        <dbReference type="ChEBI" id="CHEBI:15377"/>
        <dbReference type="ChEBI" id="CHEBI:15378"/>
        <dbReference type="ChEBI" id="CHEBI:16526"/>
        <dbReference type="ChEBI" id="CHEBI:58613"/>
        <dbReference type="ChEBI" id="CHEBI:58866"/>
        <dbReference type="EC" id="4.1.1.48"/>
    </reaction>
</comment>
<dbReference type="Pfam" id="PF00218">
    <property type="entry name" value="IGPS"/>
    <property type="match status" value="1"/>
</dbReference>
<dbReference type="InterPro" id="IPR045186">
    <property type="entry name" value="Indole-3-glycerol_P_synth"/>
</dbReference>
<comment type="pathway">
    <text evidence="2 10">Amino-acid biosynthesis; L-tryptophan biosynthesis; L-tryptophan from chorismate: step 4/5.</text>
</comment>
<dbReference type="GO" id="GO:0004640">
    <property type="term" value="F:phosphoribosylanthranilate isomerase activity"/>
    <property type="evidence" value="ECO:0007669"/>
    <property type="project" value="TreeGrafter"/>
</dbReference>
<dbReference type="InterPro" id="IPR001468">
    <property type="entry name" value="Indole-3-GlycerolPSynthase_CS"/>
</dbReference>
<dbReference type="FunFam" id="3.20.20.70:FF:000024">
    <property type="entry name" value="Indole-3-glycerol phosphate synthase"/>
    <property type="match status" value="1"/>
</dbReference>
<evidence type="ECO:0000313" key="12">
    <source>
        <dbReference type="EMBL" id="SDG44235.1"/>
    </source>
</evidence>
<dbReference type="EMBL" id="FNCV01000001">
    <property type="protein sequence ID" value="SDG44235.1"/>
    <property type="molecule type" value="Genomic_DNA"/>
</dbReference>
<dbReference type="SUPFAM" id="SSF51366">
    <property type="entry name" value="Ribulose-phoshate binding barrel"/>
    <property type="match status" value="1"/>
</dbReference>
<dbReference type="PANTHER" id="PTHR22854">
    <property type="entry name" value="TRYPTOPHAN BIOSYNTHESIS PROTEIN"/>
    <property type="match status" value="1"/>
</dbReference>
<evidence type="ECO:0000256" key="10">
    <source>
        <dbReference type="HAMAP-Rule" id="MF_00134"/>
    </source>
</evidence>
<dbReference type="NCBIfam" id="NF001377">
    <property type="entry name" value="PRK00278.2-4"/>
    <property type="match status" value="1"/>
</dbReference>
<keyword evidence="7 10" id="KW-0822">Tryptophan biosynthesis</keyword>
<accession>A0A1G7U9C7</accession>
<sequence length="274" mass="28314">MTDVLQRICATTAEEVAQRKKTCPAAELEAAIAAAAPPRGFARALAAKVEAGGYGLIAEIKQASPSAGLIRPDFNPAELAKSYAAGGAACLSVLTEGPNFQGHPDHLRAARAAVDLPVLRKDFMVDPWQIGEARAMGADAILLILAALDDTLAAEMEAAAFDLGMDVLAEVHDLGELERALSVLKTPLIGINNRNLKTLKTDLAVTEALAPLVPAERDLVAESGLHAPADLARMAAVGARRFLIGESLMRQPDPGAAAGALLAEPLPEGAAGGL</sequence>
<evidence type="ECO:0000256" key="7">
    <source>
        <dbReference type="ARBA" id="ARBA00022822"/>
    </source>
</evidence>
<evidence type="ECO:0000256" key="2">
    <source>
        <dbReference type="ARBA" id="ARBA00004696"/>
    </source>
</evidence>
<gene>
    <name evidence="10" type="primary">trpC</name>
    <name evidence="12" type="ORF">SAMN05421742_101259</name>
</gene>
<evidence type="ECO:0000259" key="11">
    <source>
        <dbReference type="Pfam" id="PF00218"/>
    </source>
</evidence>
<name>A0A1G7U9C7_9PROT</name>
<proteinExistence type="inferred from homology"/>
<evidence type="ECO:0000256" key="5">
    <source>
        <dbReference type="ARBA" id="ARBA00022605"/>
    </source>
</evidence>
<comment type="similarity">
    <text evidence="10">Belongs to the TrpC family.</text>
</comment>
<evidence type="ECO:0000256" key="4">
    <source>
        <dbReference type="ARBA" id="ARBA00018080"/>
    </source>
</evidence>
<evidence type="ECO:0000256" key="6">
    <source>
        <dbReference type="ARBA" id="ARBA00022793"/>
    </source>
</evidence>
<protein>
    <recommendedName>
        <fullName evidence="4 10">Indole-3-glycerol phosphate synthase</fullName>
        <shortName evidence="10">IGPS</shortName>
        <ecNumber evidence="3 10">4.1.1.48</ecNumber>
    </recommendedName>
</protein>
<dbReference type="PROSITE" id="PS00614">
    <property type="entry name" value="IGPS"/>
    <property type="match status" value="1"/>
</dbReference>
<feature type="domain" description="Indole-3-glycerol phosphate synthase" evidence="11">
    <location>
        <begin position="5"/>
        <end position="257"/>
    </location>
</feature>
<keyword evidence="6 10" id="KW-0210">Decarboxylase</keyword>